<organism evidence="1 2">
    <name type="scientific">Pendulispora brunnea</name>
    <dbReference type="NCBI Taxonomy" id="2905690"/>
    <lineage>
        <taxon>Bacteria</taxon>
        <taxon>Pseudomonadati</taxon>
        <taxon>Myxococcota</taxon>
        <taxon>Myxococcia</taxon>
        <taxon>Myxococcales</taxon>
        <taxon>Sorangiineae</taxon>
        <taxon>Pendulisporaceae</taxon>
        <taxon>Pendulispora</taxon>
    </lineage>
</organism>
<dbReference type="RefSeq" id="WP_394845126.1">
    <property type="nucleotide sequence ID" value="NZ_CP089982.1"/>
</dbReference>
<evidence type="ECO:0000313" key="1">
    <source>
        <dbReference type="EMBL" id="WXA94517.1"/>
    </source>
</evidence>
<protein>
    <submittedName>
        <fullName evidence="1">Uncharacterized protein</fullName>
    </submittedName>
</protein>
<keyword evidence="2" id="KW-1185">Reference proteome</keyword>
<evidence type="ECO:0000313" key="2">
    <source>
        <dbReference type="Proteomes" id="UP001379533"/>
    </source>
</evidence>
<gene>
    <name evidence="1" type="ORF">LZC95_49745</name>
</gene>
<dbReference type="Proteomes" id="UP001379533">
    <property type="component" value="Chromosome"/>
</dbReference>
<dbReference type="EMBL" id="CP089982">
    <property type="protein sequence ID" value="WXA94517.1"/>
    <property type="molecule type" value="Genomic_DNA"/>
</dbReference>
<sequence>MALETLAFSMLEAENELFLCARHADVKMVATWRRDVRVAAEVVRRWELRQQTGTEAEQPPSREPATSCQFCPRPAGVRITRCKWHV</sequence>
<accession>A0ABZ2K756</accession>
<proteinExistence type="predicted"/>
<reference evidence="1 2" key="1">
    <citation type="submission" date="2021-12" db="EMBL/GenBank/DDBJ databases">
        <title>Discovery of the Pendulisporaceae a myxobacterial family with distinct sporulation behavior and unique specialized metabolism.</title>
        <authorList>
            <person name="Garcia R."/>
            <person name="Popoff A."/>
            <person name="Bader C.D."/>
            <person name="Loehr J."/>
            <person name="Walesch S."/>
            <person name="Walt C."/>
            <person name="Boldt J."/>
            <person name="Bunk B."/>
            <person name="Haeckl F.J.F.P.J."/>
            <person name="Gunesch A.P."/>
            <person name="Birkelbach J."/>
            <person name="Nuebel U."/>
            <person name="Pietschmann T."/>
            <person name="Bach T."/>
            <person name="Mueller R."/>
        </authorList>
    </citation>
    <scope>NUCLEOTIDE SEQUENCE [LARGE SCALE GENOMIC DNA]</scope>
    <source>
        <strain evidence="1 2">MSr12523</strain>
    </source>
</reference>
<name>A0ABZ2K756_9BACT</name>